<evidence type="ECO:0000313" key="1">
    <source>
        <dbReference type="EMBL" id="JAG47880.1"/>
    </source>
</evidence>
<name>A0A0K8S570_LYGHE</name>
<dbReference type="EMBL" id="GBRD01017947">
    <property type="protein sequence ID" value="JAG47880.1"/>
    <property type="molecule type" value="Transcribed_RNA"/>
</dbReference>
<feature type="non-terminal residue" evidence="1">
    <location>
        <position position="1"/>
    </location>
</feature>
<protein>
    <recommendedName>
        <fullName evidence="2">HTH CENPB-type domain-containing protein</fullName>
    </recommendedName>
</protein>
<sequence>RKKKNTKYQDDEGRMKAALDLLRSGRSFRKVFKLSGILIGVLHRHRANNKKGELTSQQGRPPVFHPNVEEMFASRLAVMARWGYSIEKYDLRLIAKAYADHRGLNLVRFKDNMPGKDWVETFLKLHKQVFLSDMLRT</sequence>
<reference evidence="1" key="1">
    <citation type="submission" date="2014-09" db="EMBL/GenBank/DDBJ databases">
        <authorList>
            <person name="Magalhaes I.L.F."/>
            <person name="Oliveira U."/>
            <person name="Santos F.R."/>
            <person name="Vidigal T.H.D.A."/>
            <person name="Brescovit A.D."/>
            <person name="Santos A.J."/>
        </authorList>
    </citation>
    <scope>NUCLEOTIDE SEQUENCE</scope>
</reference>
<proteinExistence type="predicted"/>
<dbReference type="AlphaFoldDB" id="A0A0K8S570"/>
<evidence type="ECO:0008006" key="2">
    <source>
        <dbReference type="Google" id="ProtNLM"/>
    </source>
</evidence>
<organism evidence="1">
    <name type="scientific">Lygus hesperus</name>
    <name type="common">Western plant bug</name>
    <dbReference type="NCBI Taxonomy" id="30085"/>
    <lineage>
        <taxon>Eukaryota</taxon>
        <taxon>Metazoa</taxon>
        <taxon>Ecdysozoa</taxon>
        <taxon>Arthropoda</taxon>
        <taxon>Hexapoda</taxon>
        <taxon>Insecta</taxon>
        <taxon>Pterygota</taxon>
        <taxon>Neoptera</taxon>
        <taxon>Paraneoptera</taxon>
        <taxon>Hemiptera</taxon>
        <taxon>Heteroptera</taxon>
        <taxon>Panheteroptera</taxon>
        <taxon>Cimicomorpha</taxon>
        <taxon>Miridae</taxon>
        <taxon>Mirini</taxon>
        <taxon>Lygus</taxon>
    </lineage>
</organism>
<accession>A0A0K8S570</accession>